<evidence type="ECO:0000256" key="1">
    <source>
        <dbReference type="SAM" id="MobiDB-lite"/>
    </source>
</evidence>
<dbReference type="RefSeq" id="WP_202687162.1">
    <property type="nucleotide sequence ID" value="NZ_JAESVN010000001.1"/>
</dbReference>
<name>A0A8K0V9Z6_9RHOB</name>
<accession>A0A8K0V9Z6</accession>
<comment type="caution">
    <text evidence="2">The sequence shown here is derived from an EMBL/GenBank/DDBJ whole genome shotgun (WGS) entry which is preliminary data.</text>
</comment>
<organism evidence="2 3">
    <name type="scientific">Szabonella alba</name>
    <dbReference type="NCBI Taxonomy" id="2804194"/>
    <lineage>
        <taxon>Bacteria</taxon>
        <taxon>Pseudomonadati</taxon>
        <taxon>Pseudomonadota</taxon>
        <taxon>Alphaproteobacteria</taxon>
        <taxon>Rhodobacterales</taxon>
        <taxon>Paracoccaceae</taxon>
        <taxon>Szabonella</taxon>
    </lineage>
</organism>
<proteinExistence type="predicted"/>
<feature type="compositionally biased region" description="Acidic residues" evidence="1">
    <location>
        <begin position="121"/>
        <end position="135"/>
    </location>
</feature>
<dbReference type="EMBL" id="JAESVN010000001">
    <property type="protein sequence ID" value="MBL4915974.1"/>
    <property type="molecule type" value="Genomic_DNA"/>
</dbReference>
<evidence type="ECO:0000313" key="2">
    <source>
        <dbReference type="EMBL" id="MBL4915974.1"/>
    </source>
</evidence>
<keyword evidence="3" id="KW-1185">Reference proteome</keyword>
<dbReference type="AlphaFoldDB" id="A0A8K0V9Z6"/>
<dbReference type="Proteomes" id="UP000648908">
    <property type="component" value="Unassembled WGS sequence"/>
</dbReference>
<protein>
    <submittedName>
        <fullName evidence="2">Uncharacterized protein</fullName>
    </submittedName>
</protein>
<reference evidence="2" key="1">
    <citation type="submission" date="2021-01" db="EMBL/GenBank/DDBJ databases">
        <title>Tabrizicola alba sp. nov. a motile alkaliphilic bacterium isolated from a soda lake.</title>
        <authorList>
            <person name="Szuroczki S."/>
            <person name="Abbaszade G."/>
            <person name="Schumann P."/>
            <person name="Toth E."/>
        </authorList>
    </citation>
    <scope>NUCLEOTIDE SEQUENCE</scope>
    <source>
        <strain evidence="2">DMG-N-6</strain>
    </source>
</reference>
<evidence type="ECO:0000313" key="3">
    <source>
        <dbReference type="Proteomes" id="UP000648908"/>
    </source>
</evidence>
<feature type="region of interest" description="Disordered" evidence="1">
    <location>
        <begin position="110"/>
        <end position="135"/>
    </location>
</feature>
<gene>
    <name evidence="2" type="ORF">JL811_01965</name>
</gene>
<sequence length="135" mass="15459">MIKHRGFPGRLPGTDFQFVIRRANKQGATKIVRRERYRDRSAADRAADEGFLRALWEQFGEDPFERGNLDAGRLSWLIGREVVAASDPFDPASYDQLFRVDRARAEAAFPAIFAPDPEPMGWEDDWADDDDEERG</sequence>